<sequence length="690" mass="71247">MTDSAADNGPAGHPPGRPVPEAACAPLSSRVVLLPRVKEHDRIASALESAGAQVLRAAVTRTVPGDAGALEATARQIAAGEAAWLVLTSARTVEALAPHLLSPAPSSVRVAVVGPATARAWTELSGASPDLVARGSATALLGEPVLAGGPGAPRDADRGTEPAGTPRAAATTPRAPDGSVPAAPTTGPEPARRVLLPASALADPALADGLRRAGWEVEQVATYTTVTAGARDLPGDLIRSWGAGDVDVVVLTAPSTARAVLEPLGAPPPETRLVAIGAATAAAAGDLGLPVAATAASPTPEGVLRAVIEAVQTPTPPHDPVMSTTLRTTRLRDDQRPQEHLMTDALRPAADFLSRRAIPAPQAPTIRPRRLRTTPAMRRLAREHTVDPAALILPVFVREDIDAPHPVEAMPGVVQHTLDSLRREAAACAEAGIGAIDLFGVPAERDESGTAAWAEDGILNRGIAAVRAEVGDDVIVCADTCLDEFTSHGHCGLIRPGGPRAGEVDNDATLAAYQAMAVAQAEAGAHMVSPSGMMDGQVAAIRTALDATGHDDVAILAYSAKYASAYFGPFREAVGSTLTGDRRAYQQDPANRREGLREAMLDVEQGADIVMVKPAGPYLDVLADVAASCPVPVAAYQVSGEYAMVEAAAQRGWVDRERVIAESVLGIVRAGADMVLTYWAREIAENPALR</sequence>
<accession>A0A448PMH5</accession>
<dbReference type="InterPro" id="IPR013785">
    <property type="entry name" value="Aldolase_TIM"/>
</dbReference>
<dbReference type="Pfam" id="PF00490">
    <property type="entry name" value="ALAD"/>
    <property type="match status" value="1"/>
</dbReference>
<dbReference type="InterPro" id="IPR003754">
    <property type="entry name" value="4pyrrol_synth_uPrphyn_synth"/>
</dbReference>
<dbReference type="SMART" id="SM01004">
    <property type="entry name" value="ALAD"/>
    <property type="match status" value="1"/>
</dbReference>
<evidence type="ECO:0000256" key="6">
    <source>
        <dbReference type="ARBA" id="ARBA00023133"/>
    </source>
</evidence>
<evidence type="ECO:0000259" key="14">
    <source>
        <dbReference type="Pfam" id="PF02602"/>
    </source>
</evidence>
<gene>
    <name evidence="15" type="primary">hemB</name>
    <name evidence="15" type="ORF">NCTC10951_02028</name>
</gene>
<dbReference type="InterPro" id="IPR030656">
    <property type="entry name" value="ALAD_AS"/>
</dbReference>
<dbReference type="GO" id="GO:0004655">
    <property type="term" value="F:porphobilinogen synthase activity"/>
    <property type="evidence" value="ECO:0007669"/>
    <property type="project" value="UniProtKB-EC"/>
</dbReference>
<evidence type="ECO:0000256" key="2">
    <source>
        <dbReference type="ARBA" id="ARBA00008055"/>
    </source>
</evidence>
<evidence type="ECO:0000256" key="4">
    <source>
        <dbReference type="ARBA" id="ARBA00012053"/>
    </source>
</evidence>
<dbReference type="GO" id="GO:0006782">
    <property type="term" value="P:protoporphyrinogen IX biosynthetic process"/>
    <property type="evidence" value="ECO:0007669"/>
    <property type="project" value="UniProtKB-UniPathway"/>
</dbReference>
<dbReference type="NCBIfam" id="NF006762">
    <property type="entry name" value="PRK09283.1"/>
    <property type="match status" value="1"/>
</dbReference>
<dbReference type="CDD" id="cd00384">
    <property type="entry name" value="ALAD_PBGS"/>
    <property type="match status" value="1"/>
</dbReference>
<comment type="function">
    <text evidence="9">Catalyzes an early step in the biosynthesis of tetrapyrroles. Binds two molecules of 5-aminolevulinate per subunit, each at a distinct site, and catalyzes their condensation to form porphobilinogen.</text>
</comment>
<dbReference type="SUPFAM" id="SSF69618">
    <property type="entry name" value="HemD-like"/>
    <property type="match status" value="1"/>
</dbReference>
<dbReference type="Proteomes" id="UP000268658">
    <property type="component" value="Chromosome"/>
</dbReference>
<dbReference type="Gene3D" id="3.20.20.70">
    <property type="entry name" value="Aldolase class I"/>
    <property type="match status" value="1"/>
</dbReference>
<keyword evidence="7 11" id="KW-0456">Lyase</keyword>
<dbReference type="AlphaFoldDB" id="A0A448PMH5"/>
<feature type="region of interest" description="Disordered" evidence="13">
    <location>
        <begin position="1"/>
        <end position="22"/>
    </location>
</feature>
<name>A0A448PMH5_ACTVI</name>
<comment type="catalytic activity">
    <reaction evidence="10 11">
        <text>2 5-aminolevulinate = porphobilinogen + 2 H2O + H(+)</text>
        <dbReference type="Rhea" id="RHEA:24064"/>
        <dbReference type="ChEBI" id="CHEBI:15377"/>
        <dbReference type="ChEBI" id="CHEBI:15378"/>
        <dbReference type="ChEBI" id="CHEBI:58126"/>
        <dbReference type="ChEBI" id="CHEBI:356416"/>
        <dbReference type="EC" id="4.2.1.24"/>
    </reaction>
</comment>
<dbReference type="UniPathway" id="UPA00251">
    <property type="reaction ID" value="UER00318"/>
</dbReference>
<feature type="domain" description="Tetrapyrrole biosynthesis uroporphyrinogen III synthase" evidence="14">
    <location>
        <begin position="41"/>
        <end position="141"/>
    </location>
</feature>
<evidence type="ECO:0000256" key="3">
    <source>
        <dbReference type="ARBA" id="ARBA00011823"/>
    </source>
</evidence>
<evidence type="ECO:0000313" key="16">
    <source>
        <dbReference type="Proteomes" id="UP000268658"/>
    </source>
</evidence>
<comment type="similarity">
    <text evidence="2 12">Belongs to the ALAD family.</text>
</comment>
<evidence type="ECO:0000256" key="9">
    <source>
        <dbReference type="ARBA" id="ARBA00025628"/>
    </source>
</evidence>
<organism evidence="15 16">
    <name type="scientific">Actinomyces viscosus</name>
    <dbReference type="NCBI Taxonomy" id="1656"/>
    <lineage>
        <taxon>Bacteria</taxon>
        <taxon>Bacillati</taxon>
        <taxon>Actinomycetota</taxon>
        <taxon>Actinomycetes</taxon>
        <taxon>Actinomycetales</taxon>
        <taxon>Actinomycetaceae</taxon>
        <taxon>Actinomyces</taxon>
    </lineage>
</organism>
<evidence type="ECO:0000256" key="13">
    <source>
        <dbReference type="SAM" id="MobiDB-lite"/>
    </source>
</evidence>
<comment type="pathway">
    <text evidence="1">Porphyrin-containing compound metabolism; protoporphyrin-IX biosynthesis; coproporphyrinogen-III from 5-aminolevulinate: step 1/4.</text>
</comment>
<dbReference type="GO" id="GO:0008270">
    <property type="term" value="F:zinc ion binding"/>
    <property type="evidence" value="ECO:0007669"/>
    <property type="project" value="TreeGrafter"/>
</dbReference>
<dbReference type="KEGG" id="avc:NCTC10951_02028"/>
<dbReference type="GO" id="GO:0004852">
    <property type="term" value="F:uroporphyrinogen-III synthase activity"/>
    <property type="evidence" value="ECO:0007669"/>
    <property type="project" value="InterPro"/>
</dbReference>
<dbReference type="Gene3D" id="3.40.50.10090">
    <property type="match status" value="2"/>
</dbReference>
<evidence type="ECO:0000256" key="7">
    <source>
        <dbReference type="ARBA" id="ARBA00023239"/>
    </source>
</evidence>
<dbReference type="InterPro" id="IPR036108">
    <property type="entry name" value="4pyrrol_syn_uPrphyn_synt_sf"/>
</dbReference>
<dbReference type="PROSITE" id="PS00169">
    <property type="entry name" value="D_ALA_DEHYDRATASE"/>
    <property type="match status" value="1"/>
</dbReference>
<dbReference type="SUPFAM" id="SSF51569">
    <property type="entry name" value="Aldolase"/>
    <property type="match status" value="1"/>
</dbReference>
<feature type="compositionally biased region" description="Low complexity" evidence="13">
    <location>
        <begin position="161"/>
        <end position="176"/>
    </location>
</feature>
<evidence type="ECO:0000256" key="12">
    <source>
        <dbReference type="RuleBase" id="RU004161"/>
    </source>
</evidence>
<evidence type="ECO:0000313" key="15">
    <source>
        <dbReference type="EMBL" id="VEI17120.1"/>
    </source>
</evidence>
<dbReference type="Pfam" id="PF02602">
    <property type="entry name" value="HEM4"/>
    <property type="match status" value="2"/>
</dbReference>
<dbReference type="GO" id="GO:0005829">
    <property type="term" value="C:cytosol"/>
    <property type="evidence" value="ECO:0007669"/>
    <property type="project" value="TreeGrafter"/>
</dbReference>
<comment type="subunit">
    <text evidence="3 11">Homooctamer.</text>
</comment>
<dbReference type="PANTHER" id="PTHR11458">
    <property type="entry name" value="DELTA-AMINOLEVULINIC ACID DEHYDRATASE"/>
    <property type="match status" value="1"/>
</dbReference>
<dbReference type="FunFam" id="3.20.20.70:FF:000019">
    <property type="entry name" value="Delta-aminolevulinic acid dehydratase"/>
    <property type="match status" value="1"/>
</dbReference>
<feature type="region of interest" description="Disordered" evidence="13">
    <location>
        <begin position="143"/>
        <end position="190"/>
    </location>
</feature>
<dbReference type="EC" id="4.2.1.24" evidence="4 11"/>
<evidence type="ECO:0000256" key="5">
    <source>
        <dbReference type="ARBA" id="ARBA00020771"/>
    </source>
</evidence>
<evidence type="ECO:0000256" key="10">
    <source>
        <dbReference type="ARBA" id="ARBA00047651"/>
    </source>
</evidence>
<proteinExistence type="inferred from homology"/>
<protein>
    <recommendedName>
        <fullName evidence="5 11">Delta-aminolevulinic acid dehydratase</fullName>
        <ecNumber evidence="4 11">4.2.1.24</ecNumber>
    </recommendedName>
</protein>
<evidence type="ECO:0000256" key="1">
    <source>
        <dbReference type="ARBA" id="ARBA00004694"/>
    </source>
</evidence>
<reference evidence="15 16" key="1">
    <citation type="submission" date="2018-12" db="EMBL/GenBank/DDBJ databases">
        <authorList>
            <consortium name="Pathogen Informatics"/>
        </authorList>
    </citation>
    <scope>NUCLEOTIDE SEQUENCE [LARGE SCALE GENOMIC DNA]</scope>
    <source>
        <strain evidence="15 16">NCTC10951</strain>
    </source>
</reference>
<evidence type="ECO:0000256" key="11">
    <source>
        <dbReference type="RuleBase" id="RU000515"/>
    </source>
</evidence>
<dbReference type="InterPro" id="IPR001731">
    <property type="entry name" value="ALAD"/>
</dbReference>
<feature type="domain" description="Tetrapyrrole biosynthesis uroporphyrinogen III synthase" evidence="14">
    <location>
        <begin position="191"/>
        <end position="304"/>
    </location>
</feature>
<dbReference type="CDD" id="cd06578">
    <property type="entry name" value="HemD"/>
    <property type="match status" value="1"/>
</dbReference>
<keyword evidence="8 11" id="KW-0627">Porphyrin biosynthesis</keyword>
<keyword evidence="6" id="KW-0350">Heme biosynthesis</keyword>
<dbReference type="PANTHER" id="PTHR11458:SF0">
    <property type="entry name" value="DELTA-AMINOLEVULINIC ACID DEHYDRATASE"/>
    <property type="match status" value="1"/>
</dbReference>
<dbReference type="EMBL" id="LR134477">
    <property type="protein sequence ID" value="VEI17120.1"/>
    <property type="molecule type" value="Genomic_DNA"/>
</dbReference>
<dbReference type="PRINTS" id="PR00144">
    <property type="entry name" value="DALDHYDRTASE"/>
</dbReference>
<evidence type="ECO:0000256" key="8">
    <source>
        <dbReference type="ARBA" id="ARBA00023244"/>
    </source>
</evidence>